<evidence type="ECO:0000313" key="3">
    <source>
        <dbReference type="EMBL" id="RHA77736.1"/>
    </source>
</evidence>
<dbReference type="AlphaFoldDB" id="A0A413T353"/>
<reference evidence="3 4" key="1">
    <citation type="submission" date="2018-08" db="EMBL/GenBank/DDBJ databases">
        <title>A genome reference for cultivated species of the human gut microbiota.</title>
        <authorList>
            <person name="Zou Y."/>
            <person name="Xue W."/>
            <person name="Luo G."/>
        </authorList>
    </citation>
    <scope>NUCLEOTIDE SEQUENCE [LARGE SCALE GENOMIC DNA]</scope>
    <source>
        <strain evidence="3 4">AM42-38</strain>
    </source>
</reference>
<evidence type="ECO:0000313" key="4">
    <source>
        <dbReference type="Proteomes" id="UP000283855"/>
    </source>
</evidence>
<evidence type="ECO:0000256" key="1">
    <source>
        <dbReference type="SAM" id="Coils"/>
    </source>
</evidence>
<feature type="coiled-coil region" evidence="1">
    <location>
        <begin position="394"/>
        <end position="423"/>
    </location>
</feature>
<sequence>MKNNPMKFPPLIFFLIILLSACSPSSGYLLEEAERTSRISLDSCDYYLMQIEHPERMDASGRARYCYLKAQLNFNTGRPALLDSLIQAGQEACREADNQRLMKSLKMMEIRIALWKNQFDSVLSMSDTFQKEYPALSDTLLVQIYSFRREAYIQKKEDSLALQMADQAIALAFDTISKVRTACYRISLLSKNGYKEQAEEEYRHLFASLPEDEDYSWLRHEVVMFRMSWLENEKRWKEALQASQYLRIPNRDGAAVRLYLRGKSYESVMALDSAYHYFQLASQSLSTDVSRMASQILLDRFLKFQLPENLYWQSERLRHQEEDARRGLNFTKSAEEFRRVRVENELYLVRMKRQQQLIWLMSGLLVASLLAGGLMIGYLREKRRRMLTDERLRNEQIEEETRKLRYENALLQKETELTTLREQEAQQQVKVADLRAALFRKLSVYGKLPSLAQKSEKDPSARITLSEEEWGEIQQTVNEAFDGFTKRLAEAYPLMTEKDLRFCCLVKLNVNMKDLSDIYCVSKAAISKRKFRIKTEKMNVTDEQLSLDDFLRSF</sequence>
<evidence type="ECO:0000256" key="2">
    <source>
        <dbReference type="SAM" id="Phobius"/>
    </source>
</evidence>
<feature type="transmembrane region" description="Helical" evidence="2">
    <location>
        <begin position="357"/>
        <end position="379"/>
    </location>
</feature>
<protein>
    <recommendedName>
        <fullName evidence="5">Tetratricopeptide repeat protein</fullName>
    </recommendedName>
</protein>
<evidence type="ECO:0008006" key="5">
    <source>
        <dbReference type="Google" id="ProtNLM"/>
    </source>
</evidence>
<dbReference type="RefSeq" id="WP_118400047.1">
    <property type="nucleotide sequence ID" value="NZ_CABJGD010000005.1"/>
</dbReference>
<dbReference type="EMBL" id="QSFT01000005">
    <property type="protein sequence ID" value="RHA77736.1"/>
    <property type="molecule type" value="Genomic_DNA"/>
</dbReference>
<dbReference type="Proteomes" id="UP000283855">
    <property type="component" value="Unassembled WGS sequence"/>
</dbReference>
<accession>A0A413T353</accession>
<name>A0A413T353_9BACT</name>
<proteinExistence type="predicted"/>
<keyword evidence="1" id="KW-0175">Coiled coil</keyword>
<dbReference type="PROSITE" id="PS51257">
    <property type="entry name" value="PROKAR_LIPOPROTEIN"/>
    <property type="match status" value="1"/>
</dbReference>
<organism evidence="3 4">
    <name type="scientific">Phocaeicola coprophilus</name>
    <dbReference type="NCBI Taxonomy" id="387090"/>
    <lineage>
        <taxon>Bacteria</taxon>
        <taxon>Pseudomonadati</taxon>
        <taxon>Bacteroidota</taxon>
        <taxon>Bacteroidia</taxon>
        <taxon>Bacteroidales</taxon>
        <taxon>Bacteroidaceae</taxon>
        <taxon>Phocaeicola</taxon>
    </lineage>
</organism>
<keyword evidence="2" id="KW-1133">Transmembrane helix</keyword>
<comment type="caution">
    <text evidence="3">The sequence shown here is derived from an EMBL/GenBank/DDBJ whole genome shotgun (WGS) entry which is preliminary data.</text>
</comment>
<keyword evidence="2" id="KW-0812">Transmembrane</keyword>
<gene>
    <name evidence="3" type="ORF">DW921_03705</name>
</gene>
<keyword evidence="2" id="KW-0472">Membrane</keyword>